<dbReference type="CDD" id="cd06257">
    <property type="entry name" value="DnaJ"/>
    <property type="match status" value="1"/>
</dbReference>
<sequence length="235" mass="26895">MASNGRTSKAASTENDDLDAFFKTAITQLNRSTEVERILSLPKIDPFSILELEISCDDNDIKKAYRNKSRLVHPDKTQHPKAVDAFDVLKQAQDQLLDEDNRRFLLKMIADAESILKKELADSLKKNGLAQSSALKQQQQQQQPPPLLPNKQQIMAKFRALIVELEWQRIRKAAAETDRKAAELAAKEKAQLAAEESRKRERDWDQARDERVSSWRQFQNKSLSGRKSGKKKVKK</sequence>
<name>A0A1R1YIB6_9FUNG</name>
<dbReference type="Pfam" id="PF00226">
    <property type="entry name" value="DnaJ"/>
    <property type="match status" value="1"/>
</dbReference>
<dbReference type="SUPFAM" id="SSF46565">
    <property type="entry name" value="Chaperone J-domain"/>
    <property type="match status" value="1"/>
</dbReference>
<dbReference type="OrthoDB" id="342454at2759"/>
<dbReference type="PRINTS" id="PR00625">
    <property type="entry name" value="JDOMAIN"/>
</dbReference>
<keyword evidence="4" id="KW-1185">Reference proteome</keyword>
<dbReference type="InterPro" id="IPR001623">
    <property type="entry name" value="DnaJ_domain"/>
</dbReference>
<accession>A0A1R1YIB6</accession>
<dbReference type="PANTHER" id="PTHR46620">
    <property type="entry name" value="J DOMAIN-CONTAINING PROTEIN SPF31"/>
    <property type="match status" value="1"/>
</dbReference>
<evidence type="ECO:0000259" key="2">
    <source>
        <dbReference type="PROSITE" id="PS50076"/>
    </source>
</evidence>
<dbReference type="InterPro" id="IPR036869">
    <property type="entry name" value="J_dom_sf"/>
</dbReference>
<evidence type="ECO:0000313" key="3">
    <source>
        <dbReference type="EMBL" id="OMJ26661.1"/>
    </source>
</evidence>
<comment type="caution">
    <text evidence="3">The sequence shown here is derived from an EMBL/GenBank/DDBJ whole genome shotgun (WGS) entry which is preliminary data.</text>
</comment>
<feature type="compositionally biased region" description="Basic and acidic residues" evidence="1">
    <location>
        <begin position="188"/>
        <end position="213"/>
    </location>
</feature>
<organism evidence="3 4">
    <name type="scientific">Smittium culicis</name>
    <dbReference type="NCBI Taxonomy" id="133412"/>
    <lineage>
        <taxon>Eukaryota</taxon>
        <taxon>Fungi</taxon>
        <taxon>Fungi incertae sedis</taxon>
        <taxon>Zoopagomycota</taxon>
        <taxon>Kickxellomycotina</taxon>
        <taxon>Harpellomycetes</taxon>
        <taxon>Harpellales</taxon>
        <taxon>Legeriomycetaceae</taxon>
        <taxon>Smittium</taxon>
    </lineage>
</organism>
<reference evidence="4" key="1">
    <citation type="submission" date="2017-01" db="EMBL/GenBank/DDBJ databases">
        <authorList>
            <person name="Wang Y."/>
            <person name="White M."/>
            <person name="Kvist S."/>
            <person name="Moncalvo J.-M."/>
        </authorList>
    </citation>
    <scope>NUCLEOTIDE SEQUENCE [LARGE SCALE GENOMIC DNA]</scope>
    <source>
        <strain evidence="4">ID-206-W2</strain>
    </source>
</reference>
<evidence type="ECO:0000256" key="1">
    <source>
        <dbReference type="SAM" id="MobiDB-lite"/>
    </source>
</evidence>
<dbReference type="EMBL" id="LSSM01001427">
    <property type="protein sequence ID" value="OMJ26661.1"/>
    <property type="molecule type" value="Genomic_DNA"/>
</dbReference>
<dbReference type="Gene3D" id="1.10.287.110">
    <property type="entry name" value="DnaJ domain"/>
    <property type="match status" value="1"/>
</dbReference>
<dbReference type="Proteomes" id="UP000187429">
    <property type="component" value="Unassembled WGS sequence"/>
</dbReference>
<dbReference type="AlphaFoldDB" id="A0A1R1YIB6"/>
<protein>
    <submittedName>
        <fullName evidence="3">J domain-containing protein spf31</fullName>
    </submittedName>
</protein>
<dbReference type="PANTHER" id="PTHR46620:SF1">
    <property type="entry name" value="J DOMAIN-CONTAINING PROTEIN SPF31"/>
    <property type="match status" value="1"/>
</dbReference>
<gene>
    <name evidence="3" type="ORF">AYI69_g3932</name>
</gene>
<dbReference type="PROSITE" id="PS50076">
    <property type="entry name" value="DNAJ_2"/>
    <property type="match status" value="1"/>
</dbReference>
<feature type="region of interest" description="Disordered" evidence="1">
    <location>
        <begin position="188"/>
        <end position="235"/>
    </location>
</feature>
<evidence type="ECO:0000313" key="4">
    <source>
        <dbReference type="Proteomes" id="UP000187429"/>
    </source>
</evidence>
<proteinExistence type="predicted"/>
<feature type="domain" description="J" evidence="2">
    <location>
        <begin position="45"/>
        <end position="110"/>
    </location>
</feature>
<dbReference type="SMART" id="SM00271">
    <property type="entry name" value="DnaJ"/>
    <property type="match status" value="1"/>
</dbReference>